<keyword evidence="3 6" id="KW-0413">Isomerase</keyword>
<dbReference type="PANTHER" id="PTHR43246">
    <property type="entry name" value="PEPTIDYL-PROLYL CIS-TRANS ISOMERASE CYP38, CHLOROPLASTIC"/>
    <property type="match status" value="1"/>
</dbReference>
<comment type="caution">
    <text evidence="6">The sequence shown here is derived from an EMBL/GenBank/DDBJ whole genome shotgun (WGS) entry which is preliminary data.</text>
</comment>
<evidence type="ECO:0000313" key="6">
    <source>
        <dbReference type="EMBL" id="GEQ98247.1"/>
    </source>
</evidence>
<dbReference type="EC" id="5.2.1.8" evidence="1"/>
<evidence type="ECO:0000259" key="5">
    <source>
        <dbReference type="PROSITE" id="PS50072"/>
    </source>
</evidence>
<evidence type="ECO:0000256" key="3">
    <source>
        <dbReference type="ARBA" id="ARBA00023235"/>
    </source>
</evidence>
<dbReference type="RefSeq" id="WP_150000580.1">
    <property type="nucleotide sequence ID" value="NZ_BKCL01000005.1"/>
</dbReference>
<dbReference type="Gene3D" id="2.40.100.10">
    <property type="entry name" value="Cyclophilin-like"/>
    <property type="match status" value="1"/>
</dbReference>
<protein>
    <recommendedName>
        <fullName evidence="1">peptidylprolyl isomerase</fullName>
        <ecNumber evidence="1">5.2.1.8</ecNumber>
    </recommendedName>
</protein>
<dbReference type="Proteomes" id="UP000322084">
    <property type="component" value="Unassembled WGS sequence"/>
</dbReference>
<evidence type="ECO:0000313" key="7">
    <source>
        <dbReference type="Proteomes" id="UP000322084"/>
    </source>
</evidence>
<keyword evidence="4" id="KW-0732">Signal</keyword>
<sequence>MRRMGRIGILGAVLSATIFATTCARGQDDVWRRLDPENTLYIEMDRGRVIVELAPDLAPKNVEQLKRLVREGRYTNTSFYRVIENFVAQGGLEVDVEDIPALPAEFEWEMGRLDGVTPVESNDPFADKTGLYQGFALGYDSKEGREWAIHCPGVMAFARENEADSATSDFYFPIGQAPRHLDRNLTIVGRVLQGFRFIQGAYRGDRDIAGGVIGSKTLRTAIKSMAIAADLDPADRTRLEVINTSHPRFLEQLDAQRNRKGAFWHHGPTSFVDVCTVPVPVRPGN</sequence>
<dbReference type="SUPFAM" id="SSF50891">
    <property type="entry name" value="Cyclophilin-like"/>
    <property type="match status" value="1"/>
</dbReference>
<keyword evidence="2" id="KW-0697">Rotamase</keyword>
<dbReference type="InterPro" id="IPR029000">
    <property type="entry name" value="Cyclophilin-like_dom_sf"/>
</dbReference>
<reference evidence="6 7" key="1">
    <citation type="submission" date="2019-09" db="EMBL/GenBank/DDBJ databases">
        <title>NBRP : Genome information of microbial organism related human and environment.</title>
        <authorList>
            <person name="Hattori M."/>
            <person name="Oshima K."/>
            <person name="Inaba H."/>
            <person name="Suda W."/>
            <person name="Sakamoto M."/>
            <person name="Iino T."/>
            <person name="Kitahara M."/>
            <person name="Oshida Y."/>
            <person name="Iida T."/>
            <person name="Kudo T."/>
            <person name="Itoh T."/>
            <person name="Ohkuma M."/>
        </authorList>
    </citation>
    <scope>NUCLEOTIDE SEQUENCE [LARGE SCALE GENOMIC DNA]</scope>
    <source>
        <strain evidence="6 7">Hi-2</strain>
    </source>
</reference>
<dbReference type="InterPro" id="IPR002130">
    <property type="entry name" value="Cyclophilin-type_PPIase_dom"/>
</dbReference>
<feature type="domain" description="PPIase cyclophilin-type" evidence="5">
    <location>
        <begin position="47"/>
        <end position="199"/>
    </location>
</feature>
<accession>A0A5A7MQQ6</accession>
<organism evidence="6 7">
    <name type="scientific">Iodidimonas gelatinilytica</name>
    <dbReference type="NCBI Taxonomy" id="1236966"/>
    <lineage>
        <taxon>Bacteria</taxon>
        <taxon>Pseudomonadati</taxon>
        <taxon>Pseudomonadota</taxon>
        <taxon>Alphaproteobacteria</taxon>
        <taxon>Iodidimonadales</taxon>
        <taxon>Iodidimonadaceae</taxon>
        <taxon>Iodidimonas</taxon>
    </lineage>
</organism>
<evidence type="ECO:0000256" key="2">
    <source>
        <dbReference type="ARBA" id="ARBA00023110"/>
    </source>
</evidence>
<feature type="signal peptide" evidence="4">
    <location>
        <begin position="1"/>
        <end position="20"/>
    </location>
</feature>
<gene>
    <name evidence="6" type="ORF">JCM17844_18840</name>
</gene>
<dbReference type="AlphaFoldDB" id="A0A5A7MQQ6"/>
<evidence type="ECO:0000256" key="1">
    <source>
        <dbReference type="ARBA" id="ARBA00013194"/>
    </source>
</evidence>
<dbReference type="InterPro" id="IPR044665">
    <property type="entry name" value="E_coli_cyclophilin_A-like"/>
</dbReference>
<dbReference type="PROSITE" id="PS50072">
    <property type="entry name" value="CSA_PPIASE_2"/>
    <property type="match status" value="1"/>
</dbReference>
<name>A0A5A7MQQ6_9PROT</name>
<proteinExistence type="predicted"/>
<feature type="chain" id="PRO_5022710109" description="peptidylprolyl isomerase" evidence="4">
    <location>
        <begin position="21"/>
        <end position="285"/>
    </location>
</feature>
<evidence type="ECO:0000256" key="4">
    <source>
        <dbReference type="SAM" id="SignalP"/>
    </source>
</evidence>
<dbReference type="EMBL" id="BKCL01000005">
    <property type="protein sequence ID" value="GEQ98247.1"/>
    <property type="molecule type" value="Genomic_DNA"/>
</dbReference>
<dbReference type="Pfam" id="PF00160">
    <property type="entry name" value="Pro_isomerase"/>
    <property type="match status" value="1"/>
</dbReference>
<dbReference type="GO" id="GO:0003755">
    <property type="term" value="F:peptidyl-prolyl cis-trans isomerase activity"/>
    <property type="evidence" value="ECO:0007669"/>
    <property type="project" value="UniProtKB-KW"/>
</dbReference>